<evidence type="ECO:0000313" key="2">
    <source>
        <dbReference type="EMBL" id="MER5170800.1"/>
    </source>
</evidence>
<keyword evidence="3" id="KW-1185">Reference proteome</keyword>
<accession>A0ABV1SD07</accession>
<dbReference type="RefSeq" id="WP_350934841.1">
    <property type="nucleotide sequence ID" value="NZ_JAYWLC010000002.1"/>
</dbReference>
<sequence length="169" mass="18023">MGKLLPVIFVILGLAIGGGAGFFLRPAPPPPEETASAEGDGAAEGEHAAEDGEAAEGEEGVPTSEFVKLNNQFVVPLLDATRVRAMVILSLSVEMPVGGTERVYAVEPRLRDSFLQVLFDHANNGGFEGVYTSTDRMTELRRALLETARTVVGKDVKSILVSDILRQDS</sequence>
<keyword evidence="2" id="KW-0282">Flagellum</keyword>
<feature type="region of interest" description="Disordered" evidence="1">
    <location>
        <begin position="25"/>
        <end position="61"/>
    </location>
</feature>
<comment type="caution">
    <text evidence="2">The sequence shown here is derived from an EMBL/GenBank/DDBJ whole genome shotgun (WGS) entry which is preliminary data.</text>
</comment>
<evidence type="ECO:0000256" key="1">
    <source>
        <dbReference type="SAM" id="MobiDB-lite"/>
    </source>
</evidence>
<evidence type="ECO:0000313" key="3">
    <source>
        <dbReference type="Proteomes" id="UP001438953"/>
    </source>
</evidence>
<gene>
    <name evidence="2" type="ORF">VSX56_03345</name>
</gene>
<protein>
    <submittedName>
        <fullName evidence="2">Flagellar basal body-associated FliL family protein</fullName>
    </submittedName>
</protein>
<proteinExistence type="predicted"/>
<reference evidence="2 3" key="1">
    <citation type="submission" date="2024-06" db="EMBL/GenBank/DDBJ databases">
        <title>Thioclava kandeliae sp. nov. from a rhizosphere soil sample of Kandelia candel in a mangrove.</title>
        <authorList>
            <person name="Mu T."/>
        </authorList>
    </citation>
    <scope>NUCLEOTIDE SEQUENCE [LARGE SCALE GENOMIC DNA]</scope>
    <source>
        <strain evidence="2 3">CPCC 100088</strain>
    </source>
</reference>
<dbReference type="Proteomes" id="UP001438953">
    <property type="component" value="Unassembled WGS sequence"/>
</dbReference>
<dbReference type="EMBL" id="JAYWLC010000002">
    <property type="protein sequence ID" value="MER5170800.1"/>
    <property type="molecule type" value="Genomic_DNA"/>
</dbReference>
<keyword evidence="2" id="KW-0969">Cilium</keyword>
<organism evidence="2 3">
    <name type="scientific">Thioclava kandeliae</name>
    <dbReference type="NCBI Taxonomy" id="3070818"/>
    <lineage>
        <taxon>Bacteria</taxon>
        <taxon>Pseudomonadati</taxon>
        <taxon>Pseudomonadota</taxon>
        <taxon>Alphaproteobacteria</taxon>
        <taxon>Rhodobacterales</taxon>
        <taxon>Paracoccaceae</taxon>
        <taxon>Thioclava</taxon>
    </lineage>
</organism>
<keyword evidence="2" id="KW-0966">Cell projection</keyword>
<name>A0ABV1SD07_9RHOB</name>